<name>A0A4Y9Z997_9AGAM</name>
<evidence type="ECO:0000313" key="2">
    <source>
        <dbReference type="EMBL" id="TFY71355.1"/>
    </source>
</evidence>
<sequence length="135" mass="14698">MSRESLVPGYRQVESFGPDEDYERTAEGDIEEEVCYVTLDLGNVEPTLVPSSSTYRLIVNSADASQKSVVHLVNTEQRVQFKEVELKPKNSTEQASVAGSRKGKGKEKAVGNGQSMSRDTQPMPLAGEAMDTSEG</sequence>
<evidence type="ECO:0000256" key="1">
    <source>
        <dbReference type="SAM" id="MobiDB-lite"/>
    </source>
</evidence>
<feature type="region of interest" description="Disordered" evidence="1">
    <location>
        <begin position="1"/>
        <end position="26"/>
    </location>
</feature>
<dbReference type="EMBL" id="SEOQ01000055">
    <property type="protein sequence ID" value="TFY71355.1"/>
    <property type="molecule type" value="Genomic_DNA"/>
</dbReference>
<protein>
    <submittedName>
        <fullName evidence="2">Uncharacterized protein</fullName>
    </submittedName>
</protein>
<dbReference type="STRING" id="205917.A0A4Y9Z997"/>
<dbReference type="AlphaFoldDB" id="A0A4Y9Z997"/>
<feature type="compositionally biased region" description="Acidic residues" evidence="1">
    <location>
        <begin position="17"/>
        <end position="26"/>
    </location>
</feature>
<accession>A0A4Y9Z997</accession>
<feature type="region of interest" description="Disordered" evidence="1">
    <location>
        <begin position="87"/>
        <end position="135"/>
    </location>
</feature>
<evidence type="ECO:0000313" key="3">
    <source>
        <dbReference type="Proteomes" id="UP000298327"/>
    </source>
</evidence>
<reference evidence="2 3" key="1">
    <citation type="submission" date="2019-02" db="EMBL/GenBank/DDBJ databases">
        <title>Genome sequencing of the rare red list fungi Dentipellis fragilis.</title>
        <authorList>
            <person name="Buettner E."/>
            <person name="Kellner H."/>
        </authorList>
    </citation>
    <scope>NUCLEOTIDE SEQUENCE [LARGE SCALE GENOMIC DNA]</scope>
    <source>
        <strain evidence="2 3">DSM 105465</strain>
    </source>
</reference>
<dbReference type="OrthoDB" id="1877767at2759"/>
<proteinExistence type="predicted"/>
<comment type="caution">
    <text evidence="2">The sequence shown here is derived from an EMBL/GenBank/DDBJ whole genome shotgun (WGS) entry which is preliminary data.</text>
</comment>
<keyword evidence="3" id="KW-1185">Reference proteome</keyword>
<organism evidence="2 3">
    <name type="scientific">Dentipellis fragilis</name>
    <dbReference type="NCBI Taxonomy" id="205917"/>
    <lineage>
        <taxon>Eukaryota</taxon>
        <taxon>Fungi</taxon>
        <taxon>Dikarya</taxon>
        <taxon>Basidiomycota</taxon>
        <taxon>Agaricomycotina</taxon>
        <taxon>Agaricomycetes</taxon>
        <taxon>Russulales</taxon>
        <taxon>Hericiaceae</taxon>
        <taxon>Dentipellis</taxon>
    </lineage>
</organism>
<dbReference type="Proteomes" id="UP000298327">
    <property type="component" value="Unassembled WGS sequence"/>
</dbReference>
<gene>
    <name evidence="2" type="ORF">EVG20_g1646</name>
</gene>